<sequence length="367" mass="39436">MWQGSLAEENEATHAYGWAARDSSGILSPLHFTRRANGDRDISIKILYCGICHSDLHMLKNHHAISIYPLVPGHEIVGQVTKVGRQVTKFKVGDVAGVGGIVGTCGTCSNCTQDMETYCPKMILTSSSHYHDGSITYGGYSDHFVVDEHFAVTIPKSMPLHGTAPLLCAGITVYSPMLRHGLCRPGQHLGVVGLGGLGHLAVKFAKAFGMKVTVISTSSRKKKEAIERLGVDAFLLSHHQQQLQDAMGTMDGIIDTVSAPHSVYPLVGLLKTGGNLILVGAPADSSSPELPSLPLIMGRKSISGSAGGGMRETQEMIEFAAKHNISADAEVIPMDYVNTAMDRLVNNDVQYRFVIDVANTLKKPLSY</sequence>
<name>A0ABU6S6L2_9FABA</name>
<accession>A0ABU6S6L2</accession>
<evidence type="ECO:0000313" key="8">
    <source>
        <dbReference type="EMBL" id="MED6132085.1"/>
    </source>
</evidence>
<evidence type="ECO:0000259" key="7">
    <source>
        <dbReference type="SMART" id="SM00829"/>
    </source>
</evidence>
<organism evidence="8 9">
    <name type="scientific">Stylosanthes scabra</name>
    <dbReference type="NCBI Taxonomy" id="79078"/>
    <lineage>
        <taxon>Eukaryota</taxon>
        <taxon>Viridiplantae</taxon>
        <taxon>Streptophyta</taxon>
        <taxon>Embryophyta</taxon>
        <taxon>Tracheophyta</taxon>
        <taxon>Spermatophyta</taxon>
        <taxon>Magnoliopsida</taxon>
        <taxon>eudicotyledons</taxon>
        <taxon>Gunneridae</taxon>
        <taxon>Pentapetalae</taxon>
        <taxon>rosids</taxon>
        <taxon>fabids</taxon>
        <taxon>Fabales</taxon>
        <taxon>Fabaceae</taxon>
        <taxon>Papilionoideae</taxon>
        <taxon>50 kb inversion clade</taxon>
        <taxon>dalbergioids sensu lato</taxon>
        <taxon>Dalbergieae</taxon>
        <taxon>Pterocarpus clade</taxon>
        <taxon>Stylosanthes</taxon>
    </lineage>
</organism>
<evidence type="ECO:0000256" key="5">
    <source>
        <dbReference type="ARBA" id="ARBA00023002"/>
    </source>
</evidence>
<evidence type="ECO:0000256" key="1">
    <source>
        <dbReference type="ARBA" id="ARBA00001947"/>
    </source>
</evidence>
<dbReference type="InterPro" id="IPR020843">
    <property type="entry name" value="ER"/>
</dbReference>
<dbReference type="InterPro" id="IPR011032">
    <property type="entry name" value="GroES-like_sf"/>
</dbReference>
<dbReference type="EMBL" id="JASCZI010060459">
    <property type="protein sequence ID" value="MED6132085.1"/>
    <property type="molecule type" value="Genomic_DNA"/>
</dbReference>
<dbReference type="Pfam" id="PF08240">
    <property type="entry name" value="ADH_N"/>
    <property type="match status" value="1"/>
</dbReference>
<dbReference type="SMART" id="SM00829">
    <property type="entry name" value="PKS_ER"/>
    <property type="match status" value="1"/>
</dbReference>
<evidence type="ECO:0000256" key="2">
    <source>
        <dbReference type="ARBA" id="ARBA00008072"/>
    </source>
</evidence>
<keyword evidence="4 6" id="KW-0862">Zinc</keyword>
<evidence type="ECO:0000313" key="9">
    <source>
        <dbReference type="Proteomes" id="UP001341840"/>
    </source>
</evidence>
<comment type="caution">
    <text evidence="8">The sequence shown here is derived from an EMBL/GenBank/DDBJ whole genome shotgun (WGS) entry which is preliminary data.</text>
</comment>
<dbReference type="Proteomes" id="UP001341840">
    <property type="component" value="Unassembled WGS sequence"/>
</dbReference>
<keyword evidence="3 6" id="KW-0479">Metal-binding</keyword>
<feature type="domain" description="Enoyl reductase (ER)" evidence="7">
    <location>
        <begin position="25"/>
        <end position="355"/>
    </location>
</feature>
<dbReference type="CDD" id="cd05283">
    <property type="entry name" value="CAD1"/>
    <property type="match status" value="1"/>
</dbReference>
<dbReference type="SUPFAM" id="SSF51735">
    <property type="entry name" value="NAD(P)-binding Rossmann-fold domains"/>
    <property type="match status" value="1"/>
</dbReference>
<dbReference type="InterPro" id="IPR013154">
    <property type="entry name" value="ADH-like_N"/>
</dbReference>
<dbReference type="SUPFAM" id="SSF50129">
    <property type="entry name" value="GroES-like"/>
    <property type="match status" value="1"/>
</dbReference>
<dbReference type="InterPro" id="IPR013149">
    <property type="entry name" value="ADH-like_C"/>
</dbReference>
<proteinExistence type="inferred from homology"/>
<dbReference type="Pfam" id="PF00107">
    <property type="entry name" value="ADH_zinc_N"/>
    <property type="match status" value="1"/>
</dbReference>
<dbReference type="Gene3D" id="3.90.180.10">
    <property type="entry name" value="Medium-chain alcohol dehydrogenases, catalytic domain"/>
    <property type="match status" value="1"/>
</dbReference>
<keyword evidence="9" id="KW-1185">Reference proteome</keyword>
<comment type="similarity">
    <text evidence="2 6">Belongs to the zinc-containing alcohol dehydrogenase family.</text>
</comment>
<dbReference type="PROSITE" id="PS00059">
    <property type="entry name" value="ADH_ZINC"/>
    <property type="match status" value="1"/>
</dbReference>
<dbReference type="InterPro" id="IPR002328">
    <property type="entry name" value="ADH_Zn_CS"/>
</dbReference>
<evidence type="ECO:0000256" key="6">
    <source>
        <dbReference type="RuleBase" id="RU361277"/>
    </source>
</evidence>
<comment type="cofactor">
    <cofactor evidence="1 6">
        <name>Zn(2+)</name>
        <dbReference type="ChEBI" id="CHEBI:29105"/>
    </cofactor>
</comment>
<dbReference type="Gene3D" id="3.40.50.720">
    <property type="entry name" value="NAD(P)-binding Rossmann-like Domain"/>
    <property type="match status" value="1"/>
</dbReference>
<dbReference type="InterPro" id="IPR036291">
    <property type="entry name" value="NAD(P)-bd_dom_sf"/>
</dbReference>
<dbReference type="PANTHER" id="PTHR42683">
    <property type="entry name" value="ALDEHYDE REDUCTASE"/>
    <property type="match status" value="1"/>
</dbReference>
<gene>
    <name evidence="8" type="ORF">PIB30_015872</name>
</gene>
<evidence type="ECO:0000256" key="4">
    <source>
        <dbReference type="ARBA" id="ARBA00022833"/>
    </source>
</evidence>
<dbReference type="InterPro" id="IPR047109">
    <property type="entry name" value="CAD-like"/>
</dbReference>
<keyword evidence="5" id="KW-0560">Oxidoreductase</keyword>
<evidence type="ECO:0000256" key="3">
    <source>
        <dbReference type="ARBA" id="ARBA00022723"/>
    </source>
</evidence>
<protein>
    <recommendedName>
        <fullName evidence="7">Enoyl reductase (ER) domain-containing protein</fullName>
    </recommendedName>
</protein>
<reference evidence="8 9" key="1">
    <citation type="journal article" date="2023" name="Plants (Basel)">
        <title>Bridging the Gap: Combining Genomics and Transcriptomics Approaches to Understand Stylosanthes scabra, an Orphan Legume from the Brazilian Caatinga.</title>
        <authorList>
            <person name="Ferreira-Neto J.R.C."/>
            <person name="da Silva M.D."/>
            <person name="Binneck E."/>
            <person name="de Melo N.F."/>
            <person name="da Silva R.H."/>
            <person name="de Melo A.L.T.M."/>
            <person name="Pandolfi V."/>
            <person name="Bustamante F.O."/>
            <person name="Brasileiro-Vidal A.C."/>
            <person name="Benko-Iseppon A.M."/>
        </authorList>
    </citation>
    <scope>NUCLEOTIDE SEQUENCE [LARGE SCALE GENOMIC DNA]</scope>
    <source>
        <tissue evidence="8">Leaves</tissue>
    </source>
</reference>